<evidence type="ECO:0000313" key="5">
    <source>
        <dbReference type="Proteomes" id="UP000571817"/>
    </source>
</evidence>
<dbReference type="RefSeq" id="WP_179481453.1">
    <property type="nucleotide sequence ID" value="NZ_JACCFW010000001.1"/>
</dbReference>
<dbReference type="Proteomes" id="UP000571817">
    <property type="component" value="Unassembled WGS sequence"/>
</dbReference>
<evidence type="ECO:0008006" key="6">
    <source>
        <dbReference type="Google" id="ProtNLM"/>
    </source>
</evidence>
<comment type="similarity">
    <text evidence="1">Belongs to the NAD(P)-dependent epimerase/dehydratase family. SDR39U1 subfamily.</text>
</comment>
<evidence type="ECO:0000259" key="2">
    <source>
        <dbReference type="Pfam" id="PF01370"/>
    </source>
</evidence>
<dbReference type="Pfam" id="PF01370">
    <property type="entry name" value="Epimerase"/>
    <property type="match status" value="1"/>
</dbReference>
<dbReference type="Pfam" id="PF08338">
    <property type="entry name" value="DUF1731"/>
    <property type="match status" value="1"/>
</dbReference>
<sequence length="304" mass="32248">MTQSDARVVQRVAITGSSGMIGTALIEHLTARGDEVVKVVRHAPGASDEVQWDPAKAELDPADLRGVTAAVNLAGAGIGDHRWTAAYKRTITESRVSSTATLAHVLASLEAPVRLVSASGMSYYGERGDDVVDESGAPGDSFLAGVTQVWEAATAPAAAAGHPVCFLRTSLVLDQKGGSMEQVLRLAKLGLGGPLGSGRQWWSWISLEDQVRAIVHLIDHPEITGPVNMSSPSPARQADFMHALGRALHRPAVLPAPSFALRAVLGELASEIMTSLRMQPKALQDSGFVWYHGELGEVAEWLAR</sequence>
<accession>A0A853DEH5</accession>
<keyword evidence="5" id="KW-1185">Reference proteome</keyword>
<dbReference type="InterPro" id="IPR036291">
    <property type="entry name" value="NAD(P)-bd_dom_sf"/>
</dbReference>
<name>A0A853DEH5_9MICO</name>
<protein>
    <recommendedName>
        <fullName evidence="6">TIGR01777 family protein</fullName>
    </recommendedName>
</protein>
<proteinExistence type="inferred from homology"/>
<dbReference type="EMBL" id="JACCFW010000001">
    <property type="protein sequence ID" value="NYJ75077.1"/>
    <property type="molecule type" value="Genomic_DNA"/>
</dbReference>
<dbReference type="Gene3D" id="3.40.50.720">
    <property type="entry name" value="NAD(P)-binding Rossmann-like Domain"/>
    <property type="match status" value="1"/>
</dbReference>
<dbReference type="PANTHER" id="PTHR11092">
    <property type="entry name" value="SUGAR NUCLEOTIDE EPIMERASE RELATED"/>
    <property type="match status" value="1"/>
</dbReference>
<dbReference type="SUPFAM" id="SSF51735">
    <property type="entry name" value="NAD(P)-binding Rossmann-fold domains"/>
    <property type="match status" value="1"/>
</dbReference>
<dbReference type="AlphaFoldDB" id="A0A853DEH5"/>
<dbReference type="PANTHER" id="PTHR11092:SF0">
    <property type="entry name" value="EPIMERASE FAMILY PROTEIN SDR39U1"/>
    <property type="match status" value="1"/>
</dbReference>
<gene>
    <name evidence="4" type="ORF">HNR15_002040</name>
</gene>
<evidence type="ECO:0000259" key="3">
    <source>
        <dbReference type="Pfam" id="PF08338"/>
    </source>
</evidence>
<organism evidence="4 5">
    <name type="scientific">Allobranchiibius huperziae</name>
    <dbReference type="NCBI Taxonomy" id="1874116"/>
    <lineage>
        <taxon>Bacteria</taxon>
        <taxon>Bacillati</taxon>
        <taxon>Actinomycetota</taxon>
        <taxon>Actinomycetes</taxon>
        <taxon>Micrococcales</taxon>
        <taxon>Dermacoccaceae</taxon>
        <taxon>Allobranchiibius</taxon>
    </lineage>
</organism>
<comment type="caution">
    <text evidence="4">The sequence shown here is derived from an EMBL/GenBank/DDBJ whole genome shotgun (WGS) entry which is preliminary data.</text>
</comment>
<feature type="domain" description="NAD-dependent epimerase/dehydratase" evidence="2">
    <location>
        <begin position="12"/>
        <end position="222"/>
    </location>
</feature>
<dbReference type="InterPro" id="IPR001509">
    <property type="entry name" value="Epimerase_deHydtase"/>
</dbReference>
<dbReference type="NCBIfam" id="TIGR01777">
    <property type="entry name" value="yfcH"/>
    <property type="match status" value="1"/>
</dbReference>
<dbReference type="InterPro" id="IPR010099">
    <property type="entry name" value="SDR39U1"/>
</dbReference>
<feature type="domain" description="DUF1731" evidence="3">
    <location>
        <begin position="256"/>
        <end position="301"/>
    </location>
</feature>
<reference evidence="4 5" key="1">
    <citation type="submission" date="2020-07" db="EMBL/GenBank/DDBJ databases">
        <title>Sequencing the genomes of 1000 actinobacteria strains.</title>
        <authorList>
            <person name="Klenk H.-P."/>
        </authorList>
    </citation>
    <scope>NUCLEOTIDE SEQUENCE [LARGE SCALE GENOMIC DNA]</scope>
    <source>
        <strain evidence="4 5">DSM 29531</strain>
    </source>
</reference>
<evidence type="ECO:0000313" key="4">
    <source>
        <dbReference type="EMBL" id="NYJ75077.1"/>
    </source>
</evidence>
<evidence type="ECO:0000256" key="1">
    <source>
        <dbReference type="ARBA" id="ARBA00009353"/>
    </source>
</evidence>
<dbReference type="InterPro" id="IPR013549">
    <property type="entry name" value="DUF1731"/>
</dbReference>